<gene>
    <name evidence="1" type="ORF">JT25_003965</name>
</gene>
<evidence type="ECO:0000313" key="2">
    <source>
        <dbReference type="Proteomes" id="UP000030512"/>
    </source>
</evidence>
<sequence length="63" mass="7588">MKTIEYTCWQDGDFYLGFLNEYPDYLTQGETKQELQENLLDLFKDFETQEIPFIRKVETLQVA</sequence>
<dbReference type="Proteomes" id="UP000030512">
    <property type="component" value="Chromosome"/>
</dbReference>
<evidence type="ECO:0008006" key="3">
    <source>
        <dbReference type="Google" id="ProtNLM"/>
    </source>
</evidence>
<keyword evidence="2" id="KW-1185">Reference proteome</keyword>
<reference evidence="1 2" key="1">
    <citation type="journal article" date="2015" name="Environ. Microbiol.">
        <title>Methane oxidation coupled to nitrate reduction under hypoxia by the Gammaproteobacterium Methylomonas denitrificans, sp. nov. type strain FJG1.</title>
        <authorList>
            <person name="Kits K.D."/>
            <person name="Klotz M.G."/>
            <person name="Stein L.Y."/>
        </authorList>
    </citation>
    <scope>NUCLEOTIDE SEQUENCE [LARGE SCALE GENOMIC DNA]</scope>
    <source>
        <strain evidence="1 2">FJG1</strain>
    </source>
</reference>
<dbReference type="KEGG" id="mdn:JT25_003965"/>
<evidence type="ECO:0000313" key="1">
    <source>
        <dbReference type="EMBL" id="AMK75649.1"/>
    </source>
</evidence>
<proteinExistence type="predicted"/>
<protein>
    <recommendedName>
        <fullName evidence="3">Type II toxin-antitoxin system HicB family antitoxin</fullName>
    </recommendedName>
</protein>
<organism evidence="1 2">
    <name type="scientific">Methylomonas denitrificans</name>
    <dbReference type="NCBI Taxonomy" id="1538553"/>
    <lineage>
        <taxon>Bacteria</taxon>
        <taxon>Pseudomonadati</taxon>
        <taxon>Pseudomonadota</taxon>
        <taxon>Gammaproteobacteria</taxon>
        <taxon>Methylococcales</taxon>
        <taxon>Methylococcaceae</taxon>
        <taxon>Methylomonas</taxon>
    </lineage>
</organism>
<dbReference type="RefSeq" id="WP_036278403.1">
    <property type="nucleotide sequence ID" value="NZ_CP014476.1"/>
</dbReference>
<dbReference type="EMBL" id="CP014476">
    <property type="protein sequence ID" value="AMK75649.1"/>
    <property type="molecule type" value="Genomic_DNA"/>
</dbReference>
<dbReference type="SUPFAM" id="SSF143100">
    <property type="entry name" value="TTHA1013/TTHA0281-like"/>
    <property type="match status" value="1"/>
</dbReference>
<dbReference type="InterPro" id="IPR035069">
    <property type="entry name" value="TTHA1013/TTHA0281-like"/>
</dbReference>
<dbReference type="STRING" id="1538553.JT25_003965"/>
<dbReference type="AlphaFoldDB" id="A0A140E5H5"/>
<name>A0A140E5H5_9GAMM</name>
<accession>A0A140E5H5</accession>
<dbReference type="OrthoDB" id="489371at2"/>